<keyword evidence="4" id="KW-1185">Reference proteome</keyword>
<proteinExistence type="predicted"/>
<feature type="chain" id="PRO_5001507954" evidence="2">
    <location>
        <begin position="23"/>
        <end position="321"/>
    </location>
</feature>
<accession>A0A022RC63</accession>
<dbReference type="Pfam" id="PF01190">
    <property type="entry name" value="Pollen_Ole_e_1"/>
    <property type="match status" value="1"/>
</dbReference>
<gene>
    <name evidence="3" type="ORF">MIMGU_mgv1a010156mg</name>
</gene>
<feature type="compositionally biased region" description="Pro residues" evidence="1">
    <location>
        <begin position="150"/>
        <end position="182"/>
    </location>
</feature>
<dbReference type="eggNOG" id="ENOG502QWKA">
    <property type="taxonomic scope" value="Eukaryota"/>
</dbReference>
<reference evidence="3 4" key="1">
    <citation type="journal article" date="2013" name="Proc. Natl. Acad. Sci. U.S.A.">
        <title>Fine-scale variation in meiotic recombination in Mimulus inferred from population shotgun sequencing.</title>
        <authorList>
            <person name="Hellsten U."/>
            <person name="Wright K.M."/>
            <person name="Jenkins J."/>
            <person name="Shu S."/>
            <person name="Yuan Y."/>
            <person name="Wessler S.R."/>
            <person name="Schmutz J."/>
            <person name="Willis J.H."/>
            <person name="Rokhsar D.S."/>
        </authorList>
    </citation>
    <scope>NUCLEOTIDE SEQUENCE [LARGE SCALE GENOMIC DNA]</scope>
    <source>
        <strain evidence="4">cv. DUN x IM62</strain>
    </source>
</reference>
<organism evidence="3 4">
    <name type="scientific">Erythranthe guttata</name>
    <name type="common">Yellow monkey flower</name>
    <name type="synonym">Mimulus guttatus</name>
    <dbReference type="NCBI Taxonomy" id="4155"/>
    <lineage>
        <taxon>Eukaryota</taxon>
        <taxon>Viridiplantae</taxon>
        <taxon>Streptophyta</taxon>
        <taxon>Embryophyta</taxon>
        <taxon>Tracheophyta</taxon>
        <taxon>Spermatophyta</taxon>
        <taxon>Magnoliopsida</taxon>
        <taxon>eudicotyledons</taxon>
        <taxon>Gunneridae</taxon>
        <taxon>Pentapetalae</taxon>
        <taxon>asterids</taxon>
        <taxon>lamiids</taxon>
        <taxon>Lamiales</taxon>
        <taxon>Phrymaceae</taxon>
        <taxon>Erythranthe</taxon>
    </lineage>
</organism>
<dbReference type="STRING" id="4155.A0A022RC63"/>
<sequence>MDSFFFTAFLIVAASAIDGARGATVLSGTVFCDQCKDGQVSLFDYPLSGMKVTMVCPGSDGQFTAWREETTNWLGNYGMRFDGTPNLIGCYTQVSGSNGQVPNGCGAAAGPAKSPRLLFNMFDMAMYAVDPLLSQPAAPMPFCPRSAAPTLPPPPPQQSFFPPPPPQQPLFPPPPPQQPFLPPVSRLPPTPPLPFLEASACPHQKWMMPEYRCYWKVVGPDTKVWVVFGLIAARKYGTDISLGQAMIGRGDPYRTLLREGTTSLLNSYNSIQFPFNSISVVEHINLALTGSTRQVLHTAFAFMKANLGIGSNATCRFTSCN</sequence>
<evidence type="ECO:0000313" key="4">
    <source>
        <dbReference type="Proteomes" id="UP000030748"/>
    </source>
</evidence>
<name>A0A022RC63_ERYGU</name>
<dbReference type="OMA" id="KCYWRAV"/>
<dbReference type="PANTHER" id="PTHR33210:SF24">
    <property type="entry name" value="POLLEN OLE E 1 ALLERGEN AND EXTENSIN FAMILY PROTEIN"/>
    <property type="match status" value="1"/>
</dbReference>
<evidence type="ECO:0000256" key="2">
    <source>
        <dbReference type="SAM" id="SignalP"/>
    </source>
</evidence>
<dbReference type="OrthoDB" id="1909008at2759"/>
<protein>
    <submittedName>
        <fullName evidence="3">Uncharacterized protein</fullName>
    </submittedName>
</protein>
<keyword evidence="2" id="KW-0732">Signal</keyword>
<dbReference type="Proteomes" id="UP000030748">
    <property type="component" value="Unassembled WGS sequence"/>
</dbReference>
<dbReference type="KEGG" id="egt:105957745"/>
<feature type="region of interest" description="Disordered" evidence="1">
    <location>
        <begin position="144"/>
        <end position="182"/>
    </location>
</feature>
<feature type="signal peptide" evidence="2">
    <location>
        <begin position="1"/>
        <end position="22"/>
    </location>
</feature>
<dbReference type="EMBL" id="KI630513">
    <property type="protein sequence ID" value="EYU37922.1"/>
    <property type="molecule type" value="Genomic_DNA"/>
</dbReference>
<dbReference type="PANTHER" id="PTHR33210">
    <property type="entry name" value="PROTODERMAL FACTOR 1"/>
    <property type="match status" value="1"/>
</dbReference>
<dbReference type="AlphaFoldDB" id="A0A022RC63"/>
<dbReference type="PhylomeDB" id="A0A022RC63"/>
<evidence type="ECO:0000256" key="1">
    <source>
        <dbReference type="SAM" id="MobiDB-lite"/>
    </source>
</evidence>
<evidence type="ECO:0000313" key="3">
    <source>
        <dbReference type="EMBL" id="EYU37922.1"/>
    </source>
</evidence>
<dbReference type="InterPro" id="IPR039923">
    <property type="entry name" value="Protodermal_1"/>
</dbReference>